<protein>
    <submittedName>
        <fullName evidence="1">Uncharacterized protein</fullName>
    </submittedName>
</protein>
<organism evidence="1 2">
    <name type="scientific">Wuchereria bancrofti</name>
    <dbReference type="NCBI Taxonomy" id="6293"/>
    <lineage>
        <taxon>Eukaryota</taxon>
        <taxon>Metazoa</taxon>
        <taxon>Ecdysozoa</taxon>
        <taxon>Nematoda</taxon>
        <taxon>Chromadorea</taxon>
        <taxon>Rhabditida</taxon>
        <taxon>Spirurina</taxon>
        <taxon>Spiruromorpha</taxon>
        <taxon>Filarioidea</taxon>
        <taxon>Onchocercidae</taxon>
        <taxon>Wuchereria</taxon>
    </lineage>
</organism>
<dbReference type="Proteomes" id="UP000270924">
    <property type="component" value="Unassembled WGS sequence"/>
</dbReference>
<reference evidence="1 2" key="1">
    <citation type="submission" date="2018-11" db="EMBL/GenBank/DDBJ databases">
        <authorList>
            <consortium name="Pathogen Informatics"/>
        </authorList>
    </citation>
    <scope>NUCLEOTIDE SEQUENCE [LARGE SCALE GENOMIC DNA]</scope>
</reference>
<dbReference type="EMBL" id="UYWW01007216">
    <property type="protein sequence ID" value="VDM15148.1"/>
    <property type="molecule type" value="Genomic_DNA"/>
</dbReference>
<evidence type="ECO:0000313" key="2">
    <source>
        <dbReference type="Proteomes" id="UP000270924"/>
    </source>
</evidence>
<dbReference type="InParanoid" id="A0A3P7FX78"/>
<name>A0A3P7FX78_WUCBA</name>
<accession>A0A3P7FX78</accession>
<evidence type="ECO:0000313" key="1">
    <source>
        <dbReference type="EMBL" id="VDM15148.1"/>
    </source>
</evidence>
<gene>
    <name evidence="1" type="ORF">WBA_LOCUS8534</name>
</gene>
<dbReference type="AlphaFoldDB" id="A0A3P7FX78"/>
<proteinExistence type="predicted"/>
<sequence length="100" mass="11320">MLSVVAVICYEGVVSFYRLDLAKGVVTVKSEKPQEKFLSMDDCSLLSTTVECCTQDAPRLFLFTDIFIAVLQKLFHRLLSNLVDGFAQINSFHFLNYSVM</sequence>
<keyword evidence="2" id="KW-1185">Reference proteome</keyword>